<proteinExistence type="predicted"/>
<feature type="region of interest" description="Disordered" evidence="1">
    <location>
        <begin position="383"/>
        <end position="492"/>
    </location>
</feature>
<reference evidence="4" key="1">
    <citation type="journal article" date="2019" name="Int. J. Syst. Evol. Microbiol.">
        <title>The Global Catalogue of Microorganisms (GCM) 10K type strain sequencing project: providing services to taxonomists for standard genome sequencing and annotation.</title>
        <authorList>
            <consortium name="The Broad Institute Genomics Platform"/>
            <consortium name="The Broad Institute Genome Sequencing Center for Infectious Disease"/>
            <person name="Wu L."/>
            <person name="Ma J."/>
        </authorList>
    </citation>
    <scope>NUCLEOTIDE SEQUENCE [LARGE SCALE GENOMIC DNA]</scope>
    <source>
        <strain evidence="4">CCUG 54527</strain>
    </source>
</reference>
<accession>A0ABW1L8E9</accession>
<protein>
    <submittedName>
        <fullName evidence="3">Uncharacterized protein</fullName>
    </submittedName>
</protein>
<name>A0ABW1L8E9_9BACL</name>
<dbReference type="RefSeq" id="WP_377733883.1">
    <property type="nucleotide sequence ID" value="NZ_JBHSRI010000018.1"/>
</dbReference>
<sequence length="492" mass="51423">MNNKLFGTTFAALLGSSVLFFGVTQAGTFVIDDVIFASKEFGDQTYIGPFDVSNLPEEEAAITIQTGVKGWYDQAQVEIKLQDAIVPFPLEVIEFNTDGTLTSAQDGAKNELQFDVTEESVGTFLNQQFAPFVFSDAEIASATEVIRIQLASGRNNQTIDISSALFASTTTEATVTDVTFDAIETSVGIQNLLLALDGYELNPLTTFSLLKFIETADVGIVTEQDLTTVASILYASVLQTNFGVDERSIGPTVPTSVPLGFEATINRELGVDFVFTNPNSTTFTLNLSNVGTSLKASLTGLPLIYSYQTTITNKEEFLPKTIKQFSSFVEQNSINIKTPGANGVQVAVIKTILSGDDVLETINISKDFYPPVHKVEVHPLTVIAPAEGTGDGTTTDGTGTPTDGTTGSTDGTGTSTDGTTGSTDGSGTSTDGSTDQPSADTGNGTSGSGDGTTGSGTSTGGSGSGTNSGNENNNDDTEPEYDKGGNVIPPSK</sequence>
<keyword evidence="4" id="KW-1185">Reference proteome</keyword>
<dbReference type="Proteomes" id="UP001596170">
    <property type="component" value="Unassembled WGS sequence"/>
</dbReference>
<feature type="compositionally biased region" description="Gly residues" evidence="1">
    <location>
        <begin position="444"/>
        <end position="466"/>
    </location>
</feature>
<evidence type="ECO:0000256" key="2">
    <source>
        <dbReference type="SAM" id="SignalP"/>
    </source>
</evidence>
<organism evidence="3 4">
    <name type="scientific">Paenisporosarcina macmurdoensis</name>
    <dbReference type="NCBI Taxonomy" id="212659"/>
    <lineage>
        <taxon>Bacteria</taxon>
        <taxon>Bacillati</taxon>
        <taxon>Bacillota</taxon>
        <taxon>Bacilli</taxon>
        <taxon>Bacillales</taxon>
        <taxon>Caryophanaceae</taxon>
        <taxon>Paenisporosarcina</taxon>
    </lineage>
</organism>
<feature type="signal peptide" evidence="2">
    <location>
        <begin position="1"/>
        <end position="26"/>
    </location>
</feature>
<keyword evidence="2" id="KW-0732">Signal</keyword>
<gene>
    <name evidence="3" type="ORF">ACFPYN_09900</name>
</gene>
<comment type="caution">
    <text evidence="3">The sequence shown here is derived from an EMBL/GenBank/DDBJ whole genome shotgun (WGS) entry which is preliminary data.</text>
</comment>
<evidence type="ECO:0000313" key="4">
    <source>
        <dbReference type="Proteomes" id="UP001596170"/>
    </source>
</evidence>
<dbReference type="EMBL" id="JBHSRI010000018">
    <property type="protein sequence ID" value="MFC6039731.1"/>
    <property type="molecule type" value="Genomic_DNA"/>
</dbReference>
<feature type="compositionally biased region" description="Low complexity" evidence="1">
    <location>
        <begin position="392"/>
        <end position="443"/>
    </location>
</feature>
<evidence type="ECO:0000256" key="1">
    <source>
        <dbReference type="SAM" id="MobiDB-lite"/>
    </source>
</evidence>
<evidence type="ECO:0000313" key="3">
    <source>
        <dbReference type="EMBL" id="MFC6039731.1"/>
    </source>
</evidence>
<feature type="chain" id="PRO_5045614427" evidence="2">
    <location>
        <begin position="27"/>
        <end position="492"/>
    </location>
</feature>